<evidence type="ECO:0000256" key="1">
    <source>
        <dbReference type="ARBA" id="ARBA00022729"/>
    </source>
</evidence>
<keyword evidence="4" id="KW-1185">Reference proteome</keyword>
<dbReference type="InterPro" id="IPR018389">
    <property type="entry name" value="DctP_fam"/>
</dbReference>
<evidence type="ECO:0000313" key="3">
    <source>
        <dbReference type="EMBL" id="ODA31768.1"/>
    </source>
</evidence>
<dbReference type="Pfam" id="PF03480">
    <property type="entry name" value="DctP"/>
    <property type="match status" value="1"/>
</dbReference>
<feature type="signal peptide" evidence="2">
    <location>
        <begin position="1"/>
        <end position="27"/>
    </location>
</feature>
<keyword evidence="1 2" id="KW-0732">Signal</keyword>
<evidence type="ECO:0000313" key="4">
    <source>
        <dbReference type="Proteomes" id="UP000094936"/>
    </source>
</evidence>
<dbReference type="Gene3D" id="3.40.190.170">
    <property type="entry name" value="Bacterial extracellular solute-binding protein, family 7"/>
    <property type="match status" value="1"/>
</dbReference>
<sequence length="334" mass="36514">MIHIMRLPLTRCLIAGLIAACSFGVNAKQMRVSSFEPAKGFFSQTLQAWIDEVNPKLSKGNRFKLYPGSILGAPPAQAELVAKGVADVAFVVPTYTAGLFPMTTVAEIPGIAGDAATGTKVLNTLNAEGLLGNEFSDYKAIALFTTPGYRIFSADRQVKMPGDLSGIKMRSPSPYGSQLLNQLGASGVPIPAPQVYENIERNVVSSAAWTMDAYRTFRLYEVAPNVTNSRFIATPLVFLMNKKTYDRLPAKDKAAIDDMSLAERSAWVADRIDRGEAEIEKAMRENAKINFVDLTEEQKAAWDASFKDARKLWLSGKPENASKVLKRALEIASR</sequence>
<dbReference type="Proteomes" id="UP000094936">
    <property type="component" value="Unassembled WGS sequence"/>
</dbReference>
<feature type="chain" id="PRO_5008673067" evidence="2">
    <location>
        <begin position="28"/>
        <end position="334"/>
    </location>
</feature>
<gene>
    <name evidence="3" type="ORF">A8L45_15430</name>
</gene>
<dbReference type="NCBIfam" id="NF037995">
    <property type="entry name" value="TRAP_S1"/>
    <property type="match status" value="1"/>
</dbReference>
<protein>
    <submittedName>
        <fullName evidence="3">C4-dicarboxylate ABC transporter substrate-binding protein</fullName>
    </submittedName>
</protein>
<dbReference type="InterPro" id="IPR038404">
    <property type="entry name" value="TRAP_DctP_sf"/>
</dbReference>
<proteinExistence type="predicted"/>
<accession>A0A1C3EEV0</accession>
<comment type="caution">
    <text evidence="3">The sequence shown here is derived from an EMBL/GenBank/DDBJ whole genome shotgun (WGS) entry which is preliminary data.</text>
</comment>
<reference evidence="3 4" key="1">
    <citation type="submission" date="2016-05" db="EMBL/GenBank/DDBJ databases">
        <title>Genomic Taxonomy of the Vibrionaceae.</title>
        <authorList>
            <person name="Gomez-Gil B."/>
            <person name="Enciso-Ibarra J."/>
        </authorList>
    </citation>
    <scope>NUCLEOTIDE SEQUENCE [LARGE SCALE GENOMIC DNA]</scope>
    <source>
        <strain evidence="3 4">CAIM 1920</strain>
    </source>
</reference>
<evidence type="ECO:0000256" key="2">
    <source>
        <dbReference type="SAM" id="SignalP"/>
    </source>
</evidence>
<dbReference type="RefSeq" id="WP_068903856.1">
    <property type="nucleotide sequence ID" value="NZ_JBHUIF010000004.1"/>
</dbReference>
<dbReference type="PANTHER" id="PTHR33376:SF15">
    <property type="entry name" value="BLL6794 PROTEIN"/>
    <property type="match status" value="1"/>
</dbReference>
<dbReference type="GO" id="GO:0055085">
    <property type="term" value="P:transmembrane transport"/>
    <property type="evidence" value="ECO:0007669"/>
    <property type="project" value="InterPro"/>
</dbReference>
<dbReference type="STRING" id="1080227.A8L45_15430"/>
<dbReference type="PANTHER" id="PTHR33376">
    <property type="match status" value="1"/>
</dbReference>
<name>A0A1C3EEV0_9GAMM</name>
<dbReference type="CDD" id="cd13665">
    <property type="entry name" value="PBP2_TRAP_Dctp3_4"/>
    <property type="match status" value="1"/>
</dbReference>
<organism evidence="3 4">
    <name type="scientific">Veronia pacifica</name>
    <dbReference type="NCBI Taxonomy" id="1080227"/>
    <lineage>
        <taxon>Bacteria</taxon>
        <taxon>Pseudomonadati</taxon>
        <taxon>Pseudomonadota</taxon>
        <taxon>Gammaproteobacteria</taxon>
        <taxon>Vibrionales</taxon>
        <taxon>Vibrionaceae</taxon>
        <taxon>Veronia</taxon>
    </lineage>
</organism>
<dbReference type="AlphaFoldDB" id="A0A1C3EEV0"/>
<dbReference type="EMBL" id="LYBM01000030">
    <property type="protein sequence ID" value="ODA31768.1"/>
    <property type="molecule type" value="Genomic_DNA"/>
</dbReference>